<dbReference type="AlphaFoldDB" id="A0A437MDH8"/>
<dbReference type="RefSeq" id="WP_127788555.1">
    <property type="nucleotide sequence ID" value="NZ_SACL01000005.1"/>
</dbReference>
<evidence type="ECO:0000313" key="3">
    <source>
        <dbReference type="EMBL" id="RVT95695.1"/>
    </source>
</evidence>
<evidence type="ECO:0000256" key="1">
    <source>
        <dbReference type="SAM" id="MobiDB-lite"/>
    </source>
</evidence>
<dbReference type="GO" id="GO:0003677">
    <property type="term" value="F:DNA binding"/>
    <property type="evidence" value="ECO:0007669"/>
    <property type="project" value="InterPro"/>
</dbReference>
<accession>A0A437MDH8</accession>
<dbReference type="Pfam" id="PF00816">
    <property type="entry name" value="Histone_HNS"/>
    <property type="match status" value="1"/>
</dbReference>
<sequence>MPFQIEELDELSAEELTRVIARASELRTQKLHEAKEALIREFQERAALLGFTAEEMPQDLFGEATPGRKKRSDAGKQQAPKYRSPDGTPWSGRGQPPRWLKALEAEGRHRSEFAVGPEG</sequence>
<gene>
    <name evidence="3" type="ORF">EOD42_15990</name>
</gene>
<dbReference type="SMART" id="SM00528">
    <property type="entry name" value="HNS"/>
    <property type="match status" value="1"/>
</dbReference>
<dbReference type="InterPro" id="IPR037150">
    <property type="entry name" value="H-NS_C_dom_sf"/>
</dbReference>
<dbReference type="SUPFAM" id="SSF81273">
    <property type="entry name" value="H-NS histone-like proteins"/>
    <property type="match status" value="1"/>
</dbReference>
<organism evidence="3 4">
    <name type="scientific">Rhodovarius crocodyli</name>
    <dbReference type="NCBI Taxonomy" id="1979269"/>
    <lineage>
        <taxon>Bacteria</taxon>
        <taxon>Pseudomonadati</taxon>
        <taxon>Pseudomonadota</taxon>
        <taxon>Alphaproteobacteria</taxon>
        <taxon>Acetobacterales</taxon>
        <taxon>Roseomonadaceae</taxon>
        <taxon>Rhodovarius</taxon>
    </lineage>
</organism>
<dbReference type="Gene3D" id="4.10.430.10">
    <property type="entry name" value="Histone-like protein H-NS, C-terminal domain"/>
    <property type="match status" value="1"/>
</dbReference>
<dbReference type="EMBL" id="SACL01000005">
    <property type="protein sequence ID" value="RVT95695.1"/>
    <property type="molecule type" value="Genomic_DNA"/>
</dbReference>
<dbReference type="InterPro" id="IPR027444">
    <property type="entry name" value="H-NS_C_dom"/>
</dbReference>
<proteinExistence type="predicted"/>
<feature type="domain" description="DNA-binding protein H-NS-like C-terminal" evidence="2">
    <location>
        <begin position="68"/>
        <end position="115"/>
    </location>
</feature>
<name>A0A437MDH8_9PROT</name>
<dbReference type="Proteomes" id="UP000282957">
    <property type="component" value="Unassembled WGS sequence"/>
</dbReference>
<reference evidence="3 4" key="1">
    <citation type="submission" date="2019-01" db="EMBL/GenBank/DDBJ databases">
        <authorList>
            <person name="Chen W.-M."/>
        </authorList>
    </citation>
    <scope>NUCLEOTIDE SEQUENCE [LARGE SCALE GENOMIC DNA]</scope>
    <source>
        <strain evidence="3 4">CCP-6</strain>
    </source>
</reference>
<evidence type="ECO:0000313" key="4">
    <source>
        <dbReference type="Proteomes" id="UP000282957"/>
    </source>
</evidence>
<protein>
    <submittedName>
        <fullName evidence="3">H-NS histone family protein</fullName>
    </submittedName>
</protein>
<evidence type="ECO:0000259" key="2">
    <source>
        <dbReference type="SMART" id="SM00528"/>
    </source>
</evidence>
<feature type="region of interest" description="Disordered" evidence="1">
    <location>
        <begin position="53"/>
        <end position="99"/>
    </location>
</feature>
<keyword evidence="4" id="KW-1185">Reference proteome</keyword>
<comment type="caution">
    <text evidence="3">The sequence shown here is derived from an EMBL/GenBank/DDBJ whole genome shotgun (WGS) entry which is preliminary data.</text>
</comment>
<dbReference type="OrthoDB" id="5297879at2"/>